<name>A0A9D2SAA0_9FIRM</name>
<dbReference type="GO" id="GO:0016646">
    <property type="term" value="F:oxidoreductase activity, acting on the CH-NH group of donors, NAD or NADP as acceptor"/>
    <property type="evidence" value="ECO:0007669"/>
    <property type="project" value="UniProtKB-ARBA"/>
</dbReference>
<dbReference type="PANTHER" id="PTHR43567:SF5">
    <property type="entry name" value="HYPOTHETICAL CYTOSOLIC PROTEIN"/>
    <property type="match status" value="1"/>
</dbReference>
<evidence type="ECO:0000259" key="2">
    <source>
        <dbReference type="Pfam" id="PF01613"/>
    </source>
</evidence>
<dbReference type="SUPFAM" id="SSF50475">
    <property type="entry name" value="FMN-binding split barrel"/>
    <property type="match status" value="1"/>
</dbReference>
<dbReference type="InterPro" id="IPR052174">
    <property type="entry name" value="Flavoredoxin"/>
</dbReference>
<protein>
    <submittedName>
        <fullName evidence="3">Flavin reductase family protein</fullName>
    </submittedName>
</protein>
<organism evidence="3 4">
    <name type="scientific">Candidatus Flavonifractor intestinigallinarum</name>
    <dbReference type="NCBI Taxonomy" id="2838586"/>
    <lineage>
        <taxon>Bacteria</taxon>
        <taxon>Bacillati</taxon>
        <taxon>Bacillota</taxon>
        <taxon>Clostridia</taxon>
        <taxon>Eubacteriales</taxon>
        <taxon>Oscillospiraceae</taxon>
        <taxon>Flavonifractor</taxon>
    </lineage>
</organism>
<dbReference type="InterPro" id="IPR002563">
    <property type="entry name" value="Flavin_Rdtase-like_dom"/>
</dbReference>
<reference evidence="3" key="1">
    <citation type="journal article" date="2021" name="PeerJ">
        <title>Extensive microbial diversity within the chicken gut microbiome revealed by metagenomics and culture.</title>
        <authorList>
            <person name="Gilroy R."/>
            <person name="Ravi A."/>
            <person name="Getino M."/>
            <person name="Pursley I."/>
            <person name="Horton D.L."/>
            <person name="Alikhan N.F."/>
            <person name="Baker D."/>
            <person name="Gharbi K."/>
            <person name="Hall N."/>
            <person name="Watson M."/>
            <person name="Adriaenssens E.M."/>
            <person name="Foster-Nyarko E."/>
            <person name="Jarju S."/>
            <person name="Secka A."/>
            <person name="Antonio M."/>
            <person name="Oren A."/>
            <person name="Chaudhuri R.R."/>
            <person name="La Ragione R."/>
            <person name="Hildebrand F."/>
            <person name="Pallen M.J."/>
        </authorList>
    </citation>
    <scope>NUCLEOTIDE SEQUENCE</scope>
    <source>
        <strain evidence="3">CHK192-8294</strain>
    </source>
</reference>
<gene>
    <name evidence="3" type="ORF">H9712_05185</name>
</gene>
<comment type="similarity">
    <text evidence="1">Belongs to the flavoredoxin family.</text>
</comment>
<reference evidence="3" key="2">
    <citation type="submission" date="2021-04" db="EMBL/GenBank/DDBJ databases">
        <authorList>
            <person name="Gilroy R."/>
        </authorList>
    </citation>
    <scope>NUCLEOTIDE SEQUENCE</scope>
    <source>
        <strain evidence="3">CHK192-8294</strain>
    </source>
</reference>
<dbReference type="InterPro" id="IPR012349">
    <property type="entry name" value="Split_barrel_FMN-bd"/>
</dbReference>
<accession>A0A9D2SAA0</accession>
<dbReference type="Proteomes" id="UP000823921">
    <property type="component" value="Unassembled WGS sequence"/>
</dbReference>
<feature type="domain" description="Flavin reductase like" evidence="2">
    <location>
        <begin position="21"/>
        <end position="163"/>
    </location>
</feature>
<evidence type="ECO:0000313" key="3">
    <source>
        <dbReference type="EMBL" id="HJB80358.1"/>
    </source>
</evidence>
<dbReference type="AlphaFoldDB" id="A0A9D2SAA0"/>
<dbReference type="Pfam" id="PF01613">
    <property type="entry name" value="Flavin_Reduct"/>
    <property type="match status" value="1"/>
</dbReference>
<evidence type="ECO:0000313" key="4">
    <source>
        <dbReference type="Proteomes" id="UP000823921"/>
    </source>
</evidence>
<dbReference type="Gene3D" id="2.30.110.10">
    <property type="entry name" value="Electron Transport, Fmn-binding Protein, Chain A"/>
    <property type="match status" value="1"/>
</dbReference>
<dbReference type="GO" id="GO:0010181">
    <property type="term" value="F:FMN binding"/>
    <property type="evidence" value="ECO:0007669"/>
    <property type="project" value="InterPro"/>
</dbReference>
<comment type="caution">
    <text evidence="3">The sequence shown here is derived from an EMBL/GenBank/DDBJ whole genome shotgun (WGS) entry which is preliminary data.</text>
</comment>
<dbReference type="PANTHER" id="PTHR43567">
    <property type="entry name" value="FLAVOREDOXIN-RELATED-RELATED"/>
    <property type="match status" value="1"/>
</dbReference>
<evidence type="ECO:0000256" key="1">
    <source>
        <dbReference type="ARBA" id="ARBA00038054"/>
    </source>
</evidence>
<proteinExistence type="inferred from homology"/>
<sequence>MFEKIDPKALDQNVFSLIGDQWMLITAGTEDKCNTMTASWGGLGVLWGKPVATVYIRPQRYTLEFVEREDTFTLCFFGEAYRKALALCGSKSGRDVDKVKECGFTVATAEGAPYFEEADLVLVCKKAYWQDMDPSHFLDGEIDGKWYPQKDYHRIFIGEILEVLRKV</sequence>
<dbReference type="EMBL" id="DWXO01000051">
    <property type="protein sequence ID" value="HJB80358.1"/>
    <property type="molecule type" value="Genomic_DNA"/>
</dbReference>